<evidence type="ECO:0000256" key="3">
    <source>
        <dbReference type="ARBA" id="ARBA00022438"/>
    </source>
</evidence>
<comment type="catalytic activity">
    <reaction evidence="1">
        <text>Release of the N-terminal residue from a tripeptide.</text>
        <dbReference type="EC" id="3.4.11.4"/>
    </reaction>
</comment>
<evidence type="ECO:0000256" key="9">
    <source>
        <dbReference type="NCBIfam" id="TIGR01882"/>
    </source>
</evidence>
<dbReference type="PATRIC" id="fig|525330.7.peg.1481"/>
<dbReference type="InterPro" id="IPR010161">
    <property type="entry name" value="Peptidase_M20B"/>
</dbReference>
<organism evidence="13 14">
    <name type="scientific">Lactobacillus johnsonii ATCC 33200</name>
    <dbReference type="NCBI Taxonomy" id="525330"/>
    <lineage>
        <taxon>Bacteria</taxon>
        <taxon>Bacillati</taxon>
        <taxon>Bacillota</taxon>
        <taxon>Bacilli</taxon>
        <taxon>Lactobacillales</taxon>
        <taxon>Lactobacillaceae</taxon>
        <taxon>Lactobacillus</taxon>
    </lineage>
</organism>
<dbReference type="AlphaFoldDB" id="C2E4P0"/>
<dbReference type="SUPFAM" id="SSF53187">
    <property type="entry name" value="Zn-dependent exopeptidases"/>
    <property type="match status" value="1"/>
</dbReference>
<evidence type="ECO:0000256" key="8">
    <source>
        <dbReference type="ARBA" id="ARBA00023049"/>
    </source>
</evidence>
<feature type="binding site" evidence="11">
    <location>
        <position position="147"/>
    </location>
    <ligand>
        <name>Zn(2+)</name>
        <dbReference type="ChEBI" id="CHEBI:29105"/>
        <label>2</label>
    </ligand>
</feature>
<evidence type="ECO:0000259" key="12">
    <source>
        <dbReference type="Pfam" id="PF07687"/>
    </source>
</evidence>
<dbReference type="PROSITE" id="PS00758">
    <property type="entry name" value="ARGE_DAPE_CPG2_1"/>
    <property type="match status" value="1"/>
</dbReference>
<evidence type="ECO:0000256" key="11">
    <source>
        <dbReference type="PIRSR" id="PIRSR037215-2"/>
    </source>
</evidence>
<sequence>MVKMPEIDKKYIQNKFIEYCKVNTRSDEQSTAVPTTTGQVDLLKIIEKELEKLGLENISFSEEDSYLVGKLKKTTKKEVTPIGFVAHVDTADFNAENIKPLVHKNYDGKDIFLKEGRVLSTSEFPSLKKHLCETLITADGTTLLGADDKAGIAGLLGMLKFLKENPDLEHGDLWVAFGPDEEIGKGAARFNVERFPVEFAYTLDNGDPGDIAFETFNAAAATIDFHGIVVHPGEAYGLMINAALIASEFIQALPASEVPENSKDFDGYFMVLSNNGNVDHAKIQLIIRDFDTDGFEQKKKLITGTVDKLNKKYGANRVTFEMHDQYRSPGDLIKEHPYVVNLVLHAYKSLGLEPKIIPFRGGTDGDFISEKGIPTPNLFNGGANFHGPYEYVTTESMALLAKTLIEITKQHVLLNDKRDESPLKRKY</sequence>
<dbReference type="GO" id="GO:0008237">
    <property type="term" value="F:metallopeptidase activity"/>
    <property type="evidence" value="ECO:0007669"/>
    <property type="project" value="UniProtKB-KW"/>
</dbReference>
<dbReference type="InterPro" id="IPR001261">
    <property type="entry name" value="ArgE/DapE_CS"/>
</dbReference>
<accession>C2E4P0</accession>
<dbReference type="PANTHER" id="PTHR42994:SF1">
    <property type="entry name" value="PEPTIDASE T"/>
    <property type="match status" value="1"/>
</dbReference>
<evidence type="ECO:0000256" key="10">
    <source>
        <dbReference type="PIRSR" id="PIRSR037215-1"/>
    </source>
</evidence>
<dbReference type="SUPFAM" id="SSF55031">
    <property type="entry name" value="Bacterial exopeptidase dimerisation domain"/>
    <property type="match status" value="1"/>
</dbReference>
<dbReference type="Gene3D" id="3.30.70.360">
    <property type="match status" value="1"/>
</dbReference>
<dbReference type="GO" id="GO:0008270">
    <property type="term" value="F:zinc ion binding"/>
    <property type="evidence" value="ECO:0007669"/>
    <property type="project" value="InterPro"/>
</dbReference>
<evidence type="ECO:0000256" key="4">
    <source>
        <dbReference type="ARBA" id="ARBA00022670"/>
    </source>
</evidence>
<feature type="binding site" evidence="11">
    <location>
        <position position="204"/>
    </location>
    <ligand>
        <name>Zn(2+)</name>
        <dbReference type="ChEBI" id="CHEBI:29105"/>
        <label>1</label>
    </ligand>
</feature>
<keyword evidence="4" id="KW-0645">Protease</keyword>
<feature type="active site" evidence="10">
    <location>
        <position position="89"/>
    </location>
</feature>
<gene>
    <name evidence="13" type="primary">pepT</name>
    <name evidence="13" type="ORF">HMPREF0528_0714</name>
</gene>
<dbReference type="GO" id="GO:0006518">
    <property type="term" value="P:peptide metabolic process"/>
    <property type="evidence" value="ECO:0007669"/>
    <property type="project" value="InterPro"/>
</dbReference>
<evidence type="ECO:0000256" key="7">
    <source>
        <dbReference type="ARBA" id="ARBA00022833"/>
    </source>
</evidence>
<evidence type="ECO:0000256" key="1">
    <source>
        <dbReference type="ARBA" id="ARBA00000870"/>
    </source>
</evidence>
<feature type="binding site" evidence="11">
    <location>
        <position position="386"/>
    </location>
    <ligand>
        <name>Zn(2+)</name>
        <dbReference type="ChEBI" id="CHEBI:29105"/>
        <label>2</label>
    </ligand>
</feature>
<feature type="binding site" evidence="11">
    <location>
        <position position="182"/>
    </location>
    <ligand>
        <name>Zn(2+)</name>
        <dbReference type="ChEBI" id="CHEBI:29105"/>
        <label>2</label>
    </ligand>
</feature>
<dbReference type="Pfam" id="PF07687">
    <property type="entry name" value="M20_dimer"/>
    <property type="match status" value="1"/>
</dbReference>
<dbReference type="NCBIfam" id="NF009920">
    <property type="entry name" value="PRK13381.1"/>
    <property type="match status" value="1"/>
</dbReference>
<dbReference type="PROSITE" id="PS00759">
    <property type="entry name" value="ARGE_DAPE_CPG2_2"/>
    <property type="match status" value="1"/>
</dbReference>
<name>C2E4P0_LACJH</name>
<evidence type="ECO:0000256" key="5">
    <source>
        <dbReference type="ARBA" id="ARBA00022723"/>
    </source>
</evidence>
<evidence type="ECO:0000313" key="14">
    <source>
        <dbReference type="Proteomes" id="UP000003491"/>
    </source>
</evidence>
<keyword evidence="7 11" id="KW-0862">Zinc</keyword>
<dbReference type="InterPro" id="IPR011650">
    <property type="entry name" value="Peptidase_M20_dimer"/>
</dbReference>
<keyword evidence="6 13" id="KW-0378">Hydrolase</keyword>
<reference evidence="13 14" key="1">
    <citation type="submission" date="2009-01" db="EMBL/GenBank/DDBJ databases">
        <authorList>
            <person name="Qin X."/>
            <person name="Bachman B."/>
            <person name="Battles P."/>
            <person name="Bell A."/>
            <person name="Bess C."/>
            <person name="Bickham C."/>
            <person name="Chaboub L."/>
            <person name="Chen D."/>
            <person name="Coyle M."/>
            <person name="Deiros D.R."/>
            <person name="Dinh H."/>
            <person name="Forbes L."/>
            <person name="Fowler G."/>
            <person name="Francisco L."/>
            <person name="Fu Q."/>
            <person name="Gubbala S."/>
            <person name="Hale W."/>
            <person name="Han Y."/>
            <person name="Hemphill L."/>
            <person name="Highlander S.K."/>
            <person name="Hirani K."/>
            <person name="Hogues M."/>
            <person name="Jackson L."/>
            <person name="Jakkamsetti A."/>
            <person name="Javaid M."/>
            <person name="Jiang H."/>
            <person name="Korchina V."/>
            <person name="Kovar C."/>
            <person name="Lara F."/>
            <person name="Lee S."/>
            <person name="Mata R."/>
            <person name="Mathew T."/>
            <person name="Moen C."/>
            <person name="Morales K."/>
            <person name="Munidasa M."/>
            <person name="Nazareth L."/>
            <person name="Ngo R."/>
            <person name="Nguyen L."/>
            <person name="Okwuonu G."/>
            <person name="Ongeri F."/>
            <person name="Patil S."/>
            <person name="Petrosino J."/>
            <person name="Pham C."/>
            <person name="Pham P."/>
            <person name="Pu L.-L."/>
            <person name="Puazo M."/>
            <person name="Raj R."/>
            <person name="Reid J."/>
            <person name="Rouhana J."/>
            <person name="Saada N."/>
            <person name="Shang Y."/>
            <person name="Simmons D."/>
            <person name="Thornton R."/>
            <person name="Warren J."/>
            <person name="Weissenberger G."/>
            <person name="Zhang J."/>
            <person name="Zhang L."/>
            <person name="Zhou C."/>
            <person name="Zhu D."/>
            <person name="Muzny D."/>
            <person name="Worley K."/>
            <person name="Gibbs R."/>
        </authorList>
    </citation>
    <scope>NUCLEOTIDE SEQUENCE [LARGE SCALE GENOMIC DNA]</scope>
    <source>
        <strain evidence="13 14">ATCC 33200</strain>
    </source>
</reference>
<dbReference type="EC" id="3.4.11.4" evidence="9"/>
<dbReference type="PANTHER" id="PTHR42994">
    <property type="entry name" value="PEPTIDASE T"/>
    <property type="match status" value="1"/>
</dbReference>
<comment type="similarity">
    <text evidence="2">Belongs to the peptidase M20B family.</text>
</comment>
<dbReference type="GO" id="GO:0045148">
    <property type="term" value="F:tripeptide aminopeptidase activity"/>
    <property type="evidence" value="ECO:0007669"/>
    <property type="project" value="UniProtKB-UniRule"/>
</dbReference>
<evidence type="ECO:0000313" key="13">
    <source>
        <dbReference type="EMBL" id="EEJ60265.1"/>
    </source>
</evidence>
<dbReference type="NCBIfam" id="NF003976">
    <property type="entry name" value="PRK05469.1"/>
    <property type="match status" value="1"/>
</dbReference>
<evidence type="ECO:0000256" key="2">
    <source>
        <dbReference type="ARBA" id="ARBA00009692"/>
    </source>
</evidence>
<evidence type="ECO:0000256" key="6">
    <source>
        <dbReference type="ARBA" id="ARBA00022801"/>
    </source>
</evidence>
<comment type="cofactor">
    <cofactor evidence="11">
        <name>Zn(2+)</name>
        <dbReference type="ChEBI" id="CHEBI:29105"/>
    </cofactor>
    <text evidence="11">Binds 2 Zn(2+) ions per subunit.</text>
</comment>
<feature type="binding site" evidence="11">
    <location>
        <position position="147"/>
    </location>
    <ligand>
        <name>Zn(2+)</name>
        <dbReference type="ChEBI" id="CHEBI:29105"/>
        <label>1</label>
    </ligand>
</feature>
<proteinExistence type="inferred from homology"/>
<comment type="caution">
    <text evidence="13">The sequence shown here is derived from an EMBL/GenBank/DDBJ whole genome shotgun (WGS) entry which is preliminary data.</text>
</comment>
<dbReference type="NCBIfam" id="TIGR01882">
    <property type="entry name" value="peptidase-T"/>
    <property type="match status" value="1"/>
</dbReference>
<feature type="active site" description="Proton acceptor" evidence="10">
    <location>
        <position position="181"/>
    </location>
</feature>
<feature type="domain" description="Peptidase M20 dimerisation" evidence="12">
    <location>
        <begin position="214"/>
        <end position="313"/>
    </location>
</feature>
<keyword evidence="8" id="KW-0482">Metalloprotease</keyword>
<feature type="binding site" evidence="11">
    <location>
        <position position="87"/>
    </location>
    <ligand>
        <name>Zn(2+)</name>
        <dbReference type="ChEBI" id="CHEBI:29105"/>
        <label>1</label>
    </ligand>
</feature>
<dbReference type="Pfam" id="PF01546">
    <property type="entry name" value="Peptidase_M20"/>
    <property type="match status" value="1"/>
</dbReference>
<dbReference type="EMBL" id="ACGR01000025">
    <property type="protein sequence ID" value="EEJ60265.1"/>
    <property type="molecule type" value="Genomic_DNA"/>
</dbReference>
<dbReference type="GO" id="GO:0006508">
    <property type="term" value="P:proteolysis"/>
    <property type="evidence" value="ECO:0007669"/>
    <property type="project" value="UniProtKB-UniRule"/>
</dbReference>
<dbReference type="InterPro" id="IPR036264">
    <property type="entry name" value="Bact_exopeptidase_dim_dom"/>
</dbReference>
<dbReference type="PIRSF" id="PIRSF037215">
    <property type="entry name" value="Peptidase_M20B"/>
    <property type="match status" value="1"/>
</dbReference>
<dbReference type="CDD" id="cd03892">
    <property type="entry name" value="M20_peptT"/>
    <property type="match status" value="1"/>
</dbReference>
<dbReference type="InterPro" id="IPR002933">
    <property type="entry name" value="Peptidase_M20"/>
</dbReference>
<dbReference type="Proteomes" id="UP000003491">
    <property type="component" value="Unassembled WGS sequence"/>
</dbReference>
<protein>
    <recommendedName>
        <fullName evidence="9">Peptidase T</fullName>
        <ecNumber evidence="9">3.4.11.4</ecNumber>
    </recommendedName>
</protein>
<dbReference type="HOGENOM" id="CLU_053676_0_0_9"/>
<keyword evidence="3 13" id="KW-0031">Aminopeptidase</keyword>
<keyword evidence="5 11" id="KW-0479">Metal-binding</keyword>
<dbReference type="Gene3D" id="3.40.630.10">
    <property type="entry name" value="Zn peptidases"/>
    <property type="match status" value="1"/>
</dbReference>